<dbReference type="STRING" id="307972.A0A2G8L543"/>
<comment type="subcellular location">
    <subcellularLocation>
        <location evidence="1">Nucleus</location>
    </subcellularLocation>
</comment>
<dbReference type="PANTHER" id="PTHR15502:SF7">
    <property type="entry name" value="CALCINEURIN-BINDING PROTEIN CABIN-1"/>
    <property type="match status" value="1"/>
</dbReference>
<feature type="compositionally biased region" description="Basic and acidic residues" evidence="3">
    <location>
        <begin position="1"/>
        <end position="34"/>
    </location>
</feature>
<feature type="region of interest" description="Disordered" evidence="3">
    <location>
        <begin position="1"/>
        <end position="43"/>
    </location>
</feature>
<dbReference type="AlphaFoldDB" id="A0A2G8L543"/>
<comment type="caution">
    <text evidence="4">The sequence shown here is derived from an EMBL/GenBank/DDBJ whole genome shotgun (WGS) entry which is preliminary data.</text>
</comment>
<evidence type="ECO:0000256" key="3">
    <source>
        <dbReference type="SAM" id="MobiDB-lite"/>
    </source>
</evidence>
<keyword evidence="5" id="KW-1185">Reference proteome</keyword>
<dbReference type="GO" id="GO:0005634">
    <property type="term" value="C:nucleus"/>
    <property type="evidence" value="ECO:0007669"/>
    <property type="project" value="UniProtKB-SubCell"/>
</dbReference>
<name>A0A2G8L543_STIJA</name>
<dbReference type="GO" id="GO:0006325">
    <property type="term" value="P:chromatin organization"/>
    <property type="evidence" value="ECO:0007669"/>
    <property type="project" value="InterPro"/>
</dbReference>
<feature type="region of interest" description="Disordered" evidence="3">
    <location>
        <begin position="283"/>
        <end position="394"/>
    </location>
</feature>
<accession>A0A2G8L543</accession>
<dbReference type="Proteomes" id="UP000230750">
    <property type="component" value="Unassembled WGS sequence"/>
</dbReference>
<protein>
    <submittedName>
        <fullName evidence="4">Putative calcineurin-binding protein cabin-1</fullName>
    </submittedName>
</protein>
<keyword evidence="2" id="KW-0539">Nucleus</keyword>
<dbReference type="EMBL" id="MRZV01000220">
    <property type="protein sequence ID" value="PIK55315.1"/>
    <property type="molecule type" value="Genomic_DNA"/>
</dbReference>
<reference evidence="4 5" key="1">
    <citation type="journal article" date="2017" name="PLoS Biol.">
        <title>The sea cucumber genome provides insights into morphological evolution and visceral regeneration.</title>
        <authorList>
            <person name="Zhang X."/>
            <person name="Sun L."/>
            <person name="Yuan J."/>
            <person name="Sun Y."/>
            <person name="Gao Y."/>
            <person name="Zhang L."/>
            <person name="Li S."/>
            <person name="Dai H."/>
            <person name="Hamel J.F."/>
            <person name="Liu C."/>
            <person name="Yu Y."/>
            <person name="Liu S."/>
            <person name="Lin W."/>
            <person name="Guo K."/>
            <person name="Jin S."/>
            <person name="Xu P."/>
            <person name="Storey K.B."/>
            <person name="Huan P."/>
            <person name="Zhang T."/>
            <person name="Zhou Y."/>
            <person name="Zhang J."/>
            <person name="Lin C."/>
            <person name="Li X."/>
            <person name="Xing L."/>
            <person name="Huo D."/>
            <person name="Sun M."/>
            <person name="Wang L."/>
            <person name="Mercier A."/>
            <person name="Li F."/>
            <person name="Yang H."/>
            <person name="Xiang J."/>
        </authorList>
    </citation>
    <scope>NUCLEOTIDE SEQUENCE [LARGE SCALE GENOMIC DNA]</scope>
    <source>
        <strain evidence="4">Shaxun</strain>
        <tissue evidence="4">Muscle</tissue>
    </source>
</reference>
<evidence type="ECO:0000313" key="4">
    <source>
        <dbReference type="EMBL" id="PIK55315.1"/>
    </source>
</evidence>
<dbReference type="GO" id="GO:0031491">
    <property type="term" value="F:nucleosome binding"/>
    <property type="evidence" value="ECO:0007669"/>
    <property type="project" value="TreeGrafter"/>
</dbReference>
<dbReference type="OrthoDB" id="77564at2759"/>
<evidence type="ECO:0000256" key="2">
    <source>
        <dbReference type="ARBA" id="ARBA00023242"/>
    </source>
</evidence>
<organism evidence="4 5">
    <name type="scientific">Stichopus japonicus</name>
    <name type="common">Sea cucumber</name>
    <dbReference type="NCBI Taxonomy" id="307972"/>
    <lineage>
        <taxon>Eukaryota</taxon>
        <taxon>Metazoa</taxon>
        <taxon>Echinodermata</taxon>
        <taxon>Eleutherozoa</taxon>
        <taxon>Echinozoa</taxon>
        <taxon>Holothuroidea</taxon>
        <taxon>Aspidochirotacea</taxon>
        <taxon>Aspidochirotida</taxon>
        <taxon>Stichopodidae</taxon>
        <taxon>Apostichopus</taxon>
    </lineage>
</organism>
<dbReference type="InterPro" id="IPR033053">
    <property type="entry name" value="Hir3/CABIN1"/>
</dbReference>
<sequence length="394" mass="44292">MQRAEKKPETAAVAEIEKKEEPVPMDTKEKEKEASVAGPQTEELSAAERFKRLVEQSISAMHLCLQRFPQHYKSLYRIAHWHLTSATEKNLQWCRDLLLGSALPWQQTSHMPSPALFGEHNKTKNIFQGIWRIPIADIDRSGSFSWHMYRSVTLLIEVLEELKDEAMLLQLATKLARTPEQGKKFLRDSDRPHLATRPIRLARSCWQRKLKGIIIDRDRVIQSTDENMADAVSGSAITPCCDSKVASKLLTAVYKSYKGKEIEDEPSVYDQASRFCQHVVNTSKLPQTPTQGDYHRFVRPGHLGSPVKAPSSPGPGKSFEKINQPPTSDKGPPQRSLTTASQGPASQVKKSPEVPLGSSFLMSSILAPDSERKKSNQGMRTVPYLDERDNGNKR</sequence>
<feature type="compositionally biased region" description="Basic and acidic residues" evidence="3">
    <location>
        <begin position="385"/>
        <end position="394"/>
    </location>
</feature>
<evidence type="ECO:0000313" key="5">
    <source>
        <dbReference type="Proteomes" id="UP000230750"/>
    </source>
</evidence>
<evidence type="ECO:0000256" key="1">
    <source>
        <dbReference type="ARBA" id="ARBA00004123"/>
    </source>
</evidence>
<dbReference type="PANTHER" id="PTHR15502">
    <property type="entry name" value="CALCINEURIN-BINDING PROTEIN CABIN 1-RELATED"/>
    <property type="match status" value="1"/>
</dbReference>
<proteinExistence type="predicted"/>
<feature type="compositionally biased region" description="Polar residues" evidence="3">
    <location>
        <begin position="335"/>
        <end position="349"/>
    </location>
</feature>
<gene>
    <name evidence="4" type="ORF">BSL78_07787</name>
</gene>